<dbReference type="InterPro" id="IPR029058">
    <property type="entry name" value="AB_hydrolase_fold"/>
</dbReference>
<dbReference type="GO" id="GO:0016787">
    <property type="term" value="F:hydrolase activity"/>
    <property type="evidence" value="ECO:0007669"/>
    <property type="project" value="UniProtKB-KW"/>
</dbReference>
<keyword evidence="1" id="KW-0732">Signal</keyword>
<comment type="caution">
    <text evidence="4">The sequence shown here is derived from an EMBL/GenBank/DDBJ whole genome shotgun (WGS) entry which is preliminary data.</text>
</comment>
<reference evidence="4 5" key="1">
    <citation type="submission" date="2015-03" db="EMBL/GenBank/DDBJ databases">
        <title>Draft genome sequence of Elstera litoralis.</title>
        <authorList>
            <person name="Rahalkar M.C."/>
            <person name="Dhakephalkar P.K."/>
            <person name="Pore S.D."/>
            <person name="Arora P."/>
            <person name="Kapse N.G."/>
            <person name="Pandit P.S."/>
        </authorList>
    </citation>
    <scope>NUCLEOTIDE SEQUENCE [LARGE SCALE GENOMIC DNA]</scope>
    <source>
        <strain evidence="4 5">Dia-1</strain>
    </source>
</reference>
<sequence length="337" mass="35665">MSKSSFLRLMLRTARQLVDPAQPAEEAREPVPGPAKRVVPGRVTEMTGFGSNPGELRMLVYAPAVRLPLNAPLIVLLHGCGQEAAAFAGQAGWIGLADRIGAALLLPEQQSTNSRGRCFNWFHPADVRRGRGEAVSILQMVNAAAKKFGSDRSRIFIVGLSAGGAMTAALLAAYPGVFNAGAIVAGMPVGAAQNLPMAVLRMRQADPYKGRDALAEAVRRSAPAHSQNIWPRVSIWQGEDDRVVDPANAVQLAAQWSAVHGLPEASAVATQGLAPGRHHRTWGPPSRPLVELWTLAGLGHGYPIEAGRGDGSEPGFAVLNAGLSATDHIARFWGITE</sequence>
<name>A0A0F3ISP6_9PROT</name>
<dbReference type="EMBL" id="LAJY01000215">
    <property type="protein sequence ID" value="KJV09770.1"/>
    <property type="molecule type" value="Genomic_DNA"/>
</dbReference>
<evidence type="ECO:0000256" key="1">
    <source>
        <dbReference type="ARBA" id="ARBA00022729"/>
    </source>
</evidence>
<organism evidence="4 5">
    <name type="scientific">Elstera litoralis</name>
    <dbReference type="NCBI Taxonomy" id="552518"/>
    <lineage>
        <taxon>Bacteria</taxon>
        <taxon>Pseudomonadati</taxon>
        <taxon>Pseudomonadota</taxon>
        <taxon>Alphaproteobacteria</taxon>
        <taxon>Rhodospirillales</taxon>
        <taxon>Rhodospirillaceae</taxon>
        <taxon>Elstera</taxon>
    </lineage>
</organism>
<dbReference type="SUPFAM" id="SSF53474">
    <property type="entry name" value="alpha/beta-Hydrolases"/>
    <property type="match status" value="2"/>
</dbReference>
<dbReference type="InterPro" id="IPR010126">
    <property type="entry name" value="Esterase_phb"/>
</dbReference>
<keyword evidence="3" id="KW-1133">Transmembrane helix</keyword>
<evidence type="ECO:0000313" key="4">
    <source>
        <dbReference type="EMBL" id="KJV09770.1"/>
    </source>
</evidence>
<feature type="transmembrane region" description="Helical" evidence="3">
    <location>
        <begin position="155"/>
        <end position="174"/>
    </location>
</feature>
<dbReference type="PANTHER" id="PTHR43037">
    <property type="entry name" value="UNNAMED PRODUCT-RELATED"/>
    <property type="match status" value="1"/>
</dbReference>
<keyword evidence="5" id="KW-1185">Reference proteome</keyword>
<dbReference type="Pfam" id="PF10503">
    <property type="entry name" value="Esterase_PHB"/>
    <property type="match status" value="1"/>
</dbReference>
<dbReference type="PANTHER" id="PTHR43037:SF1">
    <property type="entry name" value="BLL1128 PROTEIN"/>
    <property type="match status" value="1"/>
</dbReference>
<keyword evidence="3" id="KW-0472">Membrane</keyword>
<evidence type="ECO:0000256" key="2">
    <source>
        <dbReference type="ARBA" id="ARBA00022801"/>
    </source>
</evidence>
<dbReference type="GO" id="GO:0005576">
    <property type="term" value="C:extracellular region"/>
    <property type="evidence" value="ECO:0007669"/>
    <property type="project" value="InterPro"/>
</dbReference>
<evidence type="ECO:0000256" key="3">
    <source>
        <dbReference type="SAM" id="Phobius"/>
    </source>
</evidence>
<accession>A0A0F3ISP6</accession>
<dbReference type="Proteomes" id="UP000033774">
    <property type="component" value="Unassembled WGS sequence"/>
</dbReference>
<dbReference type="NCBIfam" id="TIGR01840">
    <property type="entry name" value="esterase_phb"/>
    <property type="match status" value="1"/>
</dbReference>
<dbReference type="AlphaFoldDB" id="A0A0F3ISP6"/>
<keyword evidence="2" id="KW-0378">Hydrolase</keyword>
<evidence type="ECO:0000313" key="5">
    <source>
        <dbReference type="Proteomes" id="UP000033774"/>
    </source>
</evidence>
<keyword evidence="3" id="KW-0812">Transmembrane</keyword>
<evidence type="ECO:0008006" key="6">
    <source>
        <dbReference type="Google" id="ProtNLM"/>
    </source>
</evidence>
<proteinExistence type="predicted"/>
<protein>
    <recommendedName>
        <fullName evidence="6">Esterase</fullName>
    </recommendedName>
</protein>
<dbReference type="Gene3D" id="3.40.50.1820">
    <property type="entry name" value="alpha/beta hydrolase"/>
    <property type="match status" value="1"/>
</dbReference>
<dbReference type="InterPro" id="IPR050955">
    <property type="entry name" value="Plant_Biomass_Hydrol_Est"/>
</dbReference>
<gene>
    <name evidence="4" type="ORF">VZ95_09370</name>
</gene>